<name>L0KVM3_METHD</name>
<dbReference type="InterPro" id="IPR017900">
    <property type="entry name" value="4Fe4S_Fe_S_CS"/>
</dbReference>
<dbReference type="RefSeq" id="WP_015324653.1">
    <property type="nucleotide sequence ID" value="NC_019977.1"/>
</dbReference>
<dbReference type="Gene3D" id="3.30.420.480">
    <property type="entry name" value="Domain of unknown function (DUF4445)"/>
    <property type="match status" value="1"/>
</dbReference>
<dbReference type="InterPro" id="IPR017896">
    <property type="entry name" value="4Fe4S_Fe-S-bd"/>
</dbReference>
<dbReference type="InterPro" id="IPR042259">
    <property type="entry name" value="Raco-like_middle_sf"/>
</dbReference>
<dbReference type="Gene3D" id="3.30.70.20">
    <property type="match status" value="1"/>
</dbReference>
<dbReference type="HOGENOM" id="CLU_504920_0_0_2"/>
<dbReference type="OrthoDB" id="23478at2157"/>
<evidence type="ECO:0000313" key="3">
    <source>
        <dbReference type="Proteomes" id="UP000010866"/>
    </source>
</evidence>
<dbReference type="InterPro" id="IPR026339">
    <property type="entry name" value="RamA_corrin_act"/>
</dbReference>
<dbReference type="Proteomes" id="UP000010866">
    <property type="component" value="Chromosome"/>
</dbReference>
<dbReference type="AlphaFoldDB" id="L0KVM3"/>
<protein>
    <submittedName>
        <fullName evidence="2">Putative metal-binding protein</fullName>
    </submittedName>
</protein>
<dbReference type="InterPro" id="IPR052911">
    <property type="entry name" value="Corrinoid_activation_enz"/>
</dbReference>
<evidence type="ECO:0000259" key="1">
    <source>
        <dbReference type="PROSITE" id="PS51379"/>
    </source>
</evidence>
<feature type="domain" description="4Fe-4S ferredoxin-type" evidence="1">
    <location>
        <begin position="504"/>
        <end position="535"/>
    </location>
</feature>
<dbReference type="InterPro" id="IPR027980">
    <property type="entry name" value="RACo_C"/>
</dbReference>
<dbReference type="PANTHER" id="PTHR42895">
    <property type="entry name" value="IRON-SULFUR CLUSTER-BINDING PROTEIN-RELATED"/>
    <property type="match status" value="1"/>
</dbReference>
<dbReference type="STRING" id="867904.Metho_1259"/>
<dbReference type="InterPro" id="IPR041414">
    <property type="entry name" value="Raco-like_middle"/>
</dbReference>
<dbReference type="NCBIfam" id="TIGR04270">
    <property type="entry name" value="Rama_corrin_act"/>
    <property type="match status" value="1"/>
</dbReference>
<dbReference type="Pfam" id="PF12838">
    <property type="entry name" value="Fer4_7"/>
    <property type="match status" value="1"/>
</dbReference>
<dbReference type="SUPFAM" id="SSF53067">
    <property type="entry name" value="Actin-like ATPase domain"/>
    <property type="match status" value="1"/>
</dbReference>
<dbReference type="KEGG" id="mhz:Metho_1259"/>
<reference evidence="3" key="1">
    <citation type="submission" date="2012-02" db="EMBL/GenBank/DDBJ databases">
        <title>Complete sequence of chromosome of Methanomethylovorans hollandica DSM 15978.</title>
        <authorList>
            <person name="Lucas S."/>
            <person name="Copeland A."/>
            <person name="Lapidus A."/>
            <person name="Glavina del Rio T."/>
            <person name="Dalin E."/>
            <person name="Tice H."/>
            <person name="Bruce D."/>
            <person name="Goodwin L."/>
            <person name="Pitluck S."/>
            <person name="Peters L."/>
            <person name="Mikhailova N."/>
            <person name="Held B."/>
            <person name="Kyrpides N."/>
            <person name="Mavromatis K."/>
            <person name="Ivanova N."/>
            <person name="Brettin T."/>
            <person name="Detter J.C."/>
            <person name="Han C."/>
            <person name="Larimer F."/>
            <person name="Land M."/>
            <person name="Hauser L."/>
            <person name="Markowitz V."/>
            <person name="Cheng J.-F."/>
            <person name="Hugenholtz P."/>
            <person name="Woyke T."/>
            <person name="Wu D."/>
            <person name="Spring S."/>
            <person name="Schroeder M."/>
            <person name="Brambilla E."/>
            <person name="Klenk H.-P."/>
            <person name="Eisen J.A."/>
        </authorList>
    </citation>
    <scope>NUCLEOTIDE SEQUENCE [LARGE SCALE GENOMIC DNA]</scope>
    <source>
        <strain evidence="3">DSM 15978 / NBRC 107637 / DMS1</strain>
    </source>
</reference>
<accession>L0KVM3</accession>
<dbReference type="GO" id="GO:0016491">
    <property type="term" value="F:oxidoreductase activity"/>
    <property type="evidence" value="ECO:0007669"/>
    <property type="project" value="UniProtKB-ARBA"/>
</dbReference>
<dbReference type="PROSITE" id="PS51379">
    <property type="entry name" value="4FE4S_FER_2"/>
    <property type="match status" value="2"/>
</dbReference>
<dbReference type="PANTHER" id="PTHR42895:SF2">
    <property type="entry name" value="IRON-SULFUR CLUSTER PROTEIN"/>
    <property type="match status" value="1"/>
</dbReference>
<feature type="domain" description="4Fe-4S ferredoxin-type" evidence="1">
    <location>
        <begin position="470"/>
        <end position="501"/>
    </location>
</feature>
<dbReference type="Pfam" id="PF14574">
    <property type="entry name" value="RACo_C_ter"/>
    <property type="match status" value="1"/>
</dbReference>
<gene>
    <name evidence="2" type="ordered locus">Metho_1259</name>
</gene>
<organism evidence="2 3">
    <name type="scientific">Methanomethylovorans hollandica (strain DSM 15978 / NBRC 107637 / DMS1)</name>
    <dbReference type="NCBI Taxonomy" id="867904"/>
    <lineage>
        <taxon>Archaea</taxon>
        <taxon>Methanobacteriati</taxon>
        <taxon>Methanobacteriota</taxon>
        <taxon>Stenosarchaea group</taxon>
        <taxon>Methanomicrobia</taxon>
        <taxon>Methanosarcinales</taxon>
        <taxon>Methanosarcinaceae</taxon>
        <taxon>Methanomethylovorans</taxon>
    </lineage>
</organism>
<dbReference type="PROSITE" id="PS00198">
    <property type="entry name" value="4FE4S_FER_1"/>
    <property type="match status" value="1"/>
</dbReference>
<dbReference type="SUPFAM" id="SSF54862">
    <property type="entry name" value="4Fe-4S ferredoxins"/>
    <property type="match status" value="1"/>
</dbReference>
<dbReference type="InterPro" id="IPR043129">
    <property type="entry name" value="ATPase_NBD"/>
</dbReference>
<dbReference type="EMBL" id="CP003362">
    <property type="protein sequence ID" value="AGB49487.1"/>
    <property type="molecule type" value="Genomic_DNA"/>
</dbReference>
<evidence type="ECO:0000313" key="2">
    <source>
        <dbReference type="EMBL" id="AGB49487.1"/>
    </source>
</evidence>
<dbReference type="Pfam" id="PF17651">
    <property type="entry name" value="Raco_middle"/>
    <property type="match status" value="1"/>
</dbReference>
<dbReference type="GeneID" id="14407068"/>
<keyword evidence="3" id="KW-1185">Reference proteome</keyword>
<sequence>MYGIALDLGTSGFRAQLIDLETKKVAKTSMTMKHPLPGGNVTDHLDFAISIGEDVAHRIIVDAIRKMVERFNVDSSQIRKIAVCGNPIQLSLFQNSEIRDLAYAGKNMQKRLGIQSIQRDARIFPAKEIFKETLILENCDIIVPPAIEHEIGADALAMMIETDFLKQENPTLVTDYGTNAEMAIKVGNRIITGSAAAGPAIEGQGINCGMLAGPGAITDVNLEGNLWRICVLNNNMETVKGHLIDPITGNISEKSGIIPAGITGTGLISILSLAIETGLITNPPKLKYGRLILGENIELSEMDIKEAGKAIGAIRAAQLTLIVESGIGYEELENVYMSGASGTYVDAKKARNIGSCPDFSKRTVQFGNTSLALARDILLDEAKLDAVIELASHIKADHLMMATSDTFKKFYTCELGYWTEGMSMDMYHKFLKAYKLPPLPISLNNPIIEKRVRLDINENSRNQIEVVTDIGTTLEEVAVGCIMCHMCERECPEKAIDIEKGTDFIAKYSTQKCLGTACKRCISVCPVHAITYKEIMVTT</sequence>
<proteinExistence type="predicted"/>